<organism evidence="7 8">
    <name type="scientific">Aphanomyces astaci</name>
    <name type="common">Crayfish plague agent</name>
    <dbReference type="NCBI Taxonomy" id="112090"/>
    <lineage>
        <taxon>Eukaryota</taxon>
        <taxon>Sar</taxon>
        <taxon>Stramenopiles</taxon>
        <taxon>Oomycota</taxon>
        <taxon>Saprolegniomycetes</taxon>
        <taxon>Saprolegniales</taxon>
        <taxon>Verrucalvaceae</taxon>
        <taxon>Aphanomyces</taxon>
    </lineage>
</organism>
<dbReference type="GO" id="GO:0005524">
    <property type="term" value="F:ATP binding"/>
    <property type="evidence" value="ECO:0007669"/>
    <property type="project" value="UniProtKB-UniRule"/>
</dbReference>
<gene>
    <name evidence="7" type="ORF">DYB35_009765</name>
</gene>
<sequence length="666" mass="73924">MLKLVCHIVGGREPFAVKIDANELVTDLKTQIKEQNPSLRSCNAMDIQLYQSLKDATWLSAEDLDQMTSDGVMDAYLATIREMKPTDNLAYYFGPNPPPLTKHVHVLGVVQPASLQQGQAQTVLGSPAAAVPREEFQQFALDMREAARRQEEAAQETREALRRQVEAARRQEEAAQETREALRRQEEAAQETQESLRRQEVAVQETREALRRQEEAAQETQESLRRQEEAIQTIAAGTPDTCSSAALGIKSLEGLEQRKAIANFVPNEEAPAFWSPADQANANGIFLEKAFDAFITPFFNAALANCDMVFVNSEHVAWLPQGPPLPPNTNLKPDGFATHPGMYHAKDAPMDHVHRPSEHVFRFGEPEKQLMDCVVLFESKLRITDAAFGQVVQYLRRLFPTGSASAVLFDLRSFWLITSLKTVILRVEKANWVDGGSKALFESFVSDHTSPWVRLLTRACSALGVDVVEGGAFLGRGAHGRVFKVERKADKKVLALKLVDSSSKTALFREELALTNAELTCLTARLEHGFVEFPGGAALLVTPVGAPLPRPTTLQEVVNLFDLLRQLHEKNIIHGDPRVPNVIVVKDNDKDKLLWIDLVEAVLVTPGFRTTDAAILTRSILRLLHTSLLGEPLESLINEYGQAPTSENAHRLATAVFQSTKFSARR</sequence>
<comment type="caution">
    <text evidence="7">The sequence shown here is derived from an EMBL/GenBank/DDBJ whole genome shotgun (WGS) entry which is preliminary data.</text>
</comment>
<accession>A0A3R7AMP9</accession>
<evidence type="ECO:0000256" key="4">
    <source>
        <dbReference type="PROSITE-ProRule" id="PRU10141"/>
    </source>
</evidence>
<dbReference type="GO" id="GO:0043657">
    <property type="term" value="C:host cell"/>
    <property type="evidence" value="ECO:0007669"/>
    <property type="project" value="UniProtKB-SubCell"/>
</dbReference>
<dbReference type="Proteomes" id="UP000285712">
    <property type="component" value="Unassembled WGS sequence"/>
</dbReference>
<dbReference type="EMBL" id="QUTG01006815">
    <property type="protein sequence ID" value="RHY83550.1"/>
    <property type="molecule type" value="Genomic_DNA"/>
</dbReference>
<keyword evidence="3" id="KW-0964">Secreted</keyword>
<evidence type="ECO:0000256" key="1">
    <source>
        <dbReference type="ARBA" id="ARBA00004340"/>
    </source>
</evidence>
<feature type="region of interest" description="Disordered" evidence="5">
    <location>
        <begin position="147"/>
        <end position="227"/>
    </location>
</feature>
<feature type="compositionally biased region" description="Basic and acidic residues" evidence="5">
    <location>
        <begin position="147"/>
        <end position="187"/>
    </location>
</feature>
<comment type="subcellular location">
    <subcellularLocation>
        <location evidence="1">Host cell</location>
    </subcellularLocation>
    <subcellularLocation>
        <location evidence="2">Secreted</location>
    </subcellularLocation>
</comment>
<keyword evidence="4" id="KW-0067">ATP-binding</keyword>
<evidence type="ECO:0000256" key="5">
    <source>
        <dbReference type="SAM" id="MobiDB-lite"/>
    </source>
</evidence>
<dbReference type="SUPFAM" id="SSF56112">
    <property type="entry name" value="Protein kinase-like (PK-like)"/>
    <property type="match status" value="1"/>
</dbReference>
<proteinExistence type="predicted"/>
<dbReference type="GO" id="GO:0005576">
    <property type="term" value="C:extracellular region"/>
    <property type="evidence" value="ECO:0007669"/>
    <property type="project" value="UniProtKB-SubCell"/>
</dbReference>
<dbReference type="InterPro" id="IPR017441">
    <property type="entry name" value="Protein_kinase_ATP_BS"/>
</dbReference>
<keyword evidence="4" id="KW-0547">Nucleotide-binding</keyword>
<feature type="compositionally biased region" description="Basic and acidic residues" evidence="5">
    <location>
        <begin position="194"/>
        <end position="215"/>
    </location>
</feature>
<dbReference type="Gene3D" id="1.10.510.10">
    <property type="entry name" value="Transferase(Phosphotransferase) domain 1"/>
    <property type="match status" value="1"/>
</dbReference>
<dbReference type="InterPro" id="IPR011009">
    <property type="entry name" value="Kinase-like_dom_sf"/>
</dbReference>
<protein>
    <recommendedName>
        <fullName evidence="6">Crinkler effector protein N-terminal domain-containing protein</fullName>
    </recommendedName>
</protein>
<evidence type="ECO:0000256" key="2">
    <source>
        <dbReference type="ARBA" id="ARBA00004613"/>
    </source>
</evidence>
<dbReference type="Pfam" id="PF20147">
    <property type="entry name" value="Crinkler"/>
    <property type="match status" value="1"/>
</dbReference>
<evidence type="ECO:0000313" key="8">
    <source>
        <dbReference type="Proteomes" id="UP000285712"/>
    </source>
</evidence>
<dbReference type="VEuPathDB" id="FungiDB:H257_01125"/>
<name>A0A3R7AMP9_APHAT</name>
<feature type="binding site" evidence="4">
    <location>
        <position position="497"/>
    </location>
    <ligand>
        <name>ATP</name>
        <dbReference type="ChEBI" id="CHEBI:30616"/>
    </ligand>
</feature>
<feature type="domain" description="Crinkler effector protein N-terminal" evidence="6">
    <location>
        <begin position="2"/>
        <end position="107"/>
    </location>
</feature>
<dbReference type="AlphaFoldDB" id="A0A3R7AMP9"/>
<dbReference type="VEuPathDB" id="FungiDB:H257_01124"/>
<evidence type="ECO:0000313" key="7">
    <source>
        <dbReference type="EMBL" id="RHY83550.1"/>
    </source>
</evidence>
<evidence type="ECO:0000256" key="3">
    <source>
        <dbReference type="ARBA" id="ARBA00022525"/>
    </source>
</evidence>
<reference evidence="7 8" key="1">
    <citation type="submission" date="2018-08" db="EMBL/GenBank/DDBJ databases">
        <title>Aphanomyces genome sequencing and annotation.</title>
        <authorList>
            <person name="Minardi D."/>
            <person name="Oidtmann B."/>
            <person name="Van Der Giezen M."/>
            <person name="Studholme D.J."/>
        </authorList>
    </citation>
    <scope>NUCLEOTIDE SEQUENCE [LARGE SCALE GENOMIC DNA]</scope>
    <source>
        <strain evidence="7 8">Sv</strain>
    </source>
</reference>
<dbReference type="InterPro" id="IPR045379">
    <property type="entry name" value="Crinkler_N"/>
</dbReference>
<dbReference type="PROSITE" id="PS00107">
    <property type="entry name" value="PROTEIN_KINASE_ATP"/>
    <property type="match status" value="1"/>
</dbReference>
<evidence type="ECO:0000259" key="6">
    <source>
        <dbReference type="Pfam" id="PF20147"/>
    </source>
</evidence>